<keyword evidence="2" id="KW-0472">Membrane</keyword>
<dbReference type="SMART" id="SM00409">
    <property type="entry name" value="IG"/>
    <property type="match status" value="1"/>
</dbReference>
<evidence type="ECO:0000256" key="2">
    <source>
        <dbReference type="ARBA" id="ARBA00023136"/>
    </source>
</evidence>
<evidence type="ECO:0000256" key="3">
    <source>
        <dbReference type="ARBA" id="ARBA00023319"/>
    </source>
</evidence>
<name>A0A3Q0RBS1_AMPCI</name>
<dbReference type="PANTHER" id="PTHR24100:SF151">
    <property type="entry name" value="ICOS LIGAND"/>
    <property type="match status" value="1"/>
</dbReference>
<dbReference type="Proteomes" id="UP000261340">
    <property type="component" value="Unplaced"/>
</dbReference>
<dbReference type="Ensembl" id="ENSACIT00000007570.1">
    <property type="protein sequence ID" value="ENSACIP00000007353.1"/>
    <property type="gene ID" value="ENSACIG00000005774.1"/>
</dbReference>
<reference evidence="5" key="2">
    <citation type="submission" date="2025-09" db="UniProtKB">
        <authorList>
            <consortium name="Ensembl"/>
        </authorList>
    </citation>
    <scope>IDENTIFICATION</scope>
</reference>
<dbReference type="SUPFAM" id="SSF48726">
    <property type="entry name" value="Immunoglobulin"/>
    <property type="match status" value="1"/>
</dbReference>
<reference evidence="5" key="1">
    <citation type="submission" date="2025-08" db="UniProtKB">
        <authorList>
            <consortium name="Ensembl"/>
        </authorList>
    </citation>
    <scope>IDENTIFICATION</scope>
</reference>
<dbReference type="InterPro" id="IPR007110">
    <property type="entry name" value="Ig-like_dom"/>
</dbReference>
<keyword evidence="3" id="KW-0393">Immunoglobulin domain</keyword>
<dbReference type="PANTHER" id="PTHR24100">
    <property type="entry name" value="BUTYROPHILIN"/>
    <property type="match status" value="1"/>
</dbReference>
<dbReference type="GeneTree" id="ENSGT01150000287893"/>
<keyword evidence="6" id="KW-1185">Reference proteome</keyword>
<protein>
    <recommendedName>
        <fullName evidence="4">Ig-like domain-containing protein</fullName>
    </recommendedName>
</protein>
<evidence type="ECO:0000313" key="6">
    <source>
        <dbReference type="Proteomes" id="UP000261340"/>
    </source>
</evidence>
<organism evidence="5 6">
    <name type="scientific">Amphilophus citrinellus</name>
    <name type="common">Midas cichlid</name>
    <name type="synonym">Cichlasoma citrinellum</name>
    <dbReference type="NCBI Taxonomy" id="61819"/>
    <lineage>
        <taxon>Eukaryota</taxon>
        <taxon>Metazoa</taxon>
        <taxon>Chordata</taxon>
        <taxon>Craniata</taxon>
        <taxon>Vertebrata</taxon>
        <taxon>Euteleostomi</taxon>
        <taxon>Actinopterygii</taxon>
        <taxon>Neopterygii</taxon>
        <taxon>Teleostei</taxon>
        <taxon>Neoteleostei</taxon>
        <taxon>Acanthomorphata</taxon>
        <taxon>Ovalentaria</taxon>
        <taxon>Cichlomorphae</taxon>
        <taxon>Cichliformes</taxon>
        <taxon>Cichlidae</taxon>
        <taxon>New World cichlids</taxon>
        <taxon>Cichlasomatinae</taxon>
        <taxon>Heroini</taxon>
        <taxon>Amphilophus</taxon>
    </lineage>
</organism>
<proteinExistence type="predicted"/>
<dbReference type="PROSITE" id="PS50835">
    <property type="entry name" value="IG_LIKE"/>
    <property type="match status" value="1"/>
</dbReference>
<dbReference type="AlphaFoldDB" id="A0A3Q0RBS1"/>
<dbReference type="InterPro" id="IPR003599">
    <property type="entry name" value="Ig_sub"/>
</dbReference>
<dbReference type="Gene3D" id="2.60.40.10">
    <property type="entry name" value="Immunoglobulins"/>
    <property type="match status" value="1"/>
</dbReference>
<dbReference type="GO" id="GO:0001817">
    <property type="term" value="P:regulation of cytokine production"/>
    <property type="evidence" value="ECO:0007669"/>
    <property type="project" value="TreeGrafter"/>
</dbReference>
<accession>A0A3Q0RBS1</accession>
<dbReference type="OMA" id="VEWSITD"/>
<dbReference type="InterPro" id="IPR013783">
    <property type="entry name" value="Ig-like_fold"/>
</dbReference>
<feature type="domain" description="Ig-like" evidence="4">
    <location>
        <begin position="42"/>
        <end position="137"/>
    </location>
</feature>
<dbReference type="GO" id="GO:0050852">
    <property type="term" value="P:T cell receptor signaling pathway"/>
    <property type="evidence" value="ECO:0007669"/>
    <property type="project" value="TreeGrafter"/>
</dbReference>
<comment type="subcellular location">
    <subcellularLocation>
        <location evidence="1">Membrane</location>
    </subcellularLocation>
</comment>
<dbReference type="InterPro" id="IPR036179">
    <property type="entry name" value="Ig-like_dom_sf"/>
</dbReference>
<dbReference type="InterPro" id="IPR050504">
    <property type="entry name" value="IgSF_BTN/MOG"/>
</dbReference>
<dbReference type="InterPro" id="IPR013106">
    <property type="entry name" value="Ig_V-set"/>
</dbReference>
<dbReference type="SMART" id="SM00406">
    <property type="entry name" value="IGv"/>
    <property type="match status" value="1"/>
</dbReference>
<dbReference type="GO" id="GO:0009897">
    <property type="term" value="C:external side of plasma membrane"/>
    <property type="evidence" value="ECO:0007669"/>
    <property type="project" value="TreeGrafter"/>
</dbReference>
<sequence>NLNLLQHQGQIQLHSGAQWSLQTLTVKAAVLNMSFNLSALFPLSEQTNIPAEPGQTVTLPCTAPNNSDPKAVVEWSITDLGTACVLLYWDGHFERHDQHPSFKNQVDLQDRRMKDGDVSLILKDVTINDTGRYECRVFRRGTKCRRRAHVRNGSQVGMRVEICGAGKRKCVFGAFVCLV</sequence>
<evidence type="ECO:0000259" key="4">
    <source>
        <dbReference type="PROSITE" id="PS50835"/>
    </source>
</evidence>
<evidence type="ECO:0000256" key="1">
    <source>
        <dbReference type="ARBA" id="ARBA00004370"/>
    </source>
</evidence>
<evidence type="ECO:0000313" key="5">
    <source>
        <dbReference type="Ensembl" id="ENSACIP00000007353.1"/>
    </source>
</evidence>
<dbReference type="GO" id="GO:0005102">
    <property type="term" value="F:signaling receptor binding"/>
    <property type="evidence" value="ECO:0007669"/>
    <property type="project" value="TreeGrafter"/>
</dbReference>
<dbReference type="Pfam" id="PF07686">
    <property type="entry name" value="V-set"/>
    <property type="match status" value="1"/>
</dbReference>